<dbReference type="PANTHER" id="PTHR30250:SF11">
    <property type="entry name" value="O-ANTIGEN TRANSPORTER-RELATED"/>
    <property type="match status" value="1"/>
</dbReference>
<evidence type="ECO:0000313" key="7">
    <source>
        <dbReference type="EMBL" id="KGM02117.1"/>
    </source>
</evidence>
<dbReference type="EMBL" id="AXNT01000065">
    <property type="protein sequence ID" value="KGM02117.1"/>
    <property type="molecule type" value="Genomic_DNA"/>
</dbReference>
<evidence type="ECO:0000256" key="4">
    <source>
        <dbReference type="ARBA" id="ARBA00022989"/>
    </source>
</evidence>
<keyword evidence="3 6" id="KW-0812">Transmembrane</keyword>
<feature type="transmembrane region" description="Helical" evidence="6">
    <location>
        <begin position="384"/>
        <end position="403"/>
    </location>
</feature>
<comment type="subcellular location">
    <subcellularLocation>
        <location evidence="1">Cell membrane</location>
        <topology evidence="1">Multi-pass membrane protein</topology>
    </subcellularLocation>
</comment>
<evidence type="ECO:0000256" key="6">
    <source>
        <dbReference type="SAM" id="Phobius"/>
    </source>
</evidence>
<dbReference type="Proteomes" id="UP000029833">
    <property type="component" value="Unassembled WGS sequence"/>
</dbReference>
<accession>A0A0A0B7H7</accession>
<feature type="transmembrane region" description="Helical" evidence="6">
    <location>
        <begin position="285"/>
        <end position="309"/>
    </location>
</feature>
<feature type="transmembrane region" description="Helical" evidence="6">
    <location>
        <begin position="329"/>
        <end position="351"/>
    </location>
</feature>
<gene>
    <name evidence="7" type="ORF">Q760_15380</name>
</gene>
<dbReference type="AlphaFoldDB" id="A0A0A0B7H7"/>
<keyword evidence="2" id="KW-1003">Cell membrane</keyword>
<evidence type="ECO:0000256" key="1">
    <source>
        <dbReference type="ARBA" id="ARBA00004651"/>
    </source>
</evidence>
<keyword evidence="8" id="KW-1185">Reference proteome</keyword>
<keyword evidence="4 6" id="KW-1133">Transmembrane helix</keyword>
<dbReference type="PANTHER" id="PTHR30250">
    <property type="entry name" value="PST FAMILY PREDICTED COLANIC ACID TRANSPORTER"/>
    <property type="match status" value="1"/>
</dbReference>
<feature type="transmembrane region" description="Helical" evidence="6">
    <location>
        <begin position="88"/>
        <end position="111"/>
    </location>
</feature>
<feature type="transmembrane region" description="Helical" evidence="6">
    <location>
        <begin position="182"/>
        <end position="202"/>
    </location>
</feature>
<name>A0A0A0B7H7_9CELL</name>
<dbReference type="GO" id="GO:0005886">
    <property type="term" value="C:plasma membrane"/>
    <property type="evidence" value="ECO:0007669"/>
    <property type="project" value="UniProtKB-SubCell"/>
</dbReference>
<feature type="transmembrane region" description="Helical" evidence="6">
    <location>
        <begin position="358"/>
        <end position="378"/>
    </location>
</feature>
<dbReference type="STRING" id="1408250.Q760_15380"/>
<evidence type="ECO:0000256" key="3">
    <source>
        <dbReference type="ARBA" id="ARBA00022692"/>
    </source>
</evidence>
<sequence length="431" mass="43310">MRGAAMSVPGALRSLAHRPDTLLVGSNALGLALGLVSAAVQARILGPEGRGEIAVALVPGTMLGMLLSFGLPDYFGRRAAQGRPLGDAAAAAAGFAVLIGAVCALPYSLFVHGHTDAGSTARLLLVAYALVSPVLVYGYCVTGAVAGADRWRAVAAARFVPQAVTLVGLVVLVGVGPSPLSVGMLLVGTTLLGTLLPGLLARVRPRGRLRREEIRPALAFGLGGWLAGALALLNQRADLLLLTVLASVADLGLYAVATTLAAVLNAIAVSVAMPVRNRVVRGEVALAPAASAVTGAVVLVVAGVVALALPVLVPLVLGDSFLPAQGAMVVLLGAQVPLACIVVLTQCLVAVGKPGAPLLGELAALVTTVALVLAVYPVGGIEGAAASAFAGRVVSLSVLLVLVRRHVTTAPVWRFVVPTRSGVVQMRGAAT</sequence>
<organism evidence="7 8">
    <name type="scientific">Cellulomonas cellasea DSM 20118</name>
    <dbReference type="NCBI Taxonomy" id="1408250"/>
    <lineage>
        <taxon>Bacteria</taxon>
        <taxon>Bacillati</taxon>
        <taxon>Actinomycetota</taxon>
        <taxon>Actinomycetes</taxon>
        <taxon>Micrococcales</taxon>
        <taxon>Cellulomonadaceae</taxon>
        <taxon>Cellulomonas</taxon>
    </lineage>
</organism>
<evidence type="ECO:0000313" key="8">
    <source>
        <dbReference type="Proteomes" id="UP000029833"/>
    </source>
</evidence>
<evidence type="ECO:0000256" key="2">
    <source>
        <dbReference type="ARBA" id="ARBA00022475"/>
    </source>
</evidence>
<feature type="transmembrane region" description="Helical" evidence="6">
    <location>
        <begin position="159"/>
        <end position="176"/>
    </location>
</feature>
<feature type="transmembrane region" description="Helical" evidence="6">
    <location>
        <begin position="54"/>
        <end position="76"/>
    </location>
</feature>
<feature type="transmembrane region" description="Helical" evidence="6">
    <location>
        <begin position="214"/>
        <end position="233"/>
    </location>
</feature>
<proteinExistence type="predicted"/>
<keyword evidence="5 6" id="KW-0472">Membrane</keyword>
<dbReference type="InterPro" id="IPR002797">
    <property type="entry name" value="Polysacc_synth"/>
</dbReference>
<feature type="transmembrane region" description="Helical" evidence="6">
    <location>
        <begin position="123"/>
        <end position="147"/>
    </location>
</feature>
<protein>
    <recommendedName>
        <fullName evidence="9">Polysaccharide biosynthesis protein C-terminal domain-containing protein</fullName>
    </recommendedName>
</protein>
<reference evidence="7 8" key="1">
    <citation type="submission" date="2013-10" db="EMBL/GenBank/DDBJ databases">
        <authorList>
            <person name="Wang G."/>
            <person name="Zhuang W."/>
        </authorList>
    </citation>
    <scope>NUCLEOTIDE SEQUENCE [LARGE SCALE GENOMIC DNA]</scope>
    <source>
        <strain evidence="7 8">DSM 20118</strain>
    </source>
</reference>
<dbReference type="Pfam" id="PF01943">
    <property type="entry name" value="Polysacc_synt"/>
    <property type="match status" value="1"/>
</dbReference>
<feature type="transmembrane region" description="Helical" evidence="6">
    <location>
        <begin position="253"/>
        <end position="273"/>
    </location>
</feature>
<comment type="caution">
    <text evidence="7">The sequence shown here is derived from an EMBL/GenBank/DDBJ whole genome shotgun (WGS) entry which is preliminary data.</text>
</comment>
<dbReference type="InterPro" id="IPR050833">
    <property type="entry name" value="Poly_Biosynth_Transport"/>
</dbReference>
<evidence type="ECO:0008006" key="9">
    <source>
        <dbReference type="Google" id="ProtNLM"/>
    </source>
</evidence>
<evidence type="ECO:0000256" key="5">
    <source>
        <dbReference type="ARBA" id="ARBA00023136"/>
    </source>
</evidence>